<dbReference type="AlphaFoldDB" id="A0AAV5LJP3"/>
<dbReference type="PANTHER" id="PTHR22811">
    <property type="entry name" value="TRANSMEMBRANE EMP24 DOMAIN-CONTAINING PROTEIN"/>
    <property type="match status" value="1"/>
</dbReference>
<dbReference type="Pfam" id="PF01105">
    <property type="entry name" value="EMP24_GP25L"/>
    <property type="match status" value="1"/>
</dbReference>
<evidence type="ECO:0000256" key="2">
    <source>
        <dbReference type="ARBA" id="ARBA00007104"/>
    </source>
</evidence>
<evidence type="ECO:0000256" key="9">
    <source>
        <dbReference type="SAM" id="SignalP"/>
    </source>
</evidence>
<evidence type="ECO:0000313" key="11">
    <source>
        <dbReference type="EMBL" id="GKV37349.1"/>
    </source>
</evidence>
<evidence type="ECO:0000256" key="5">
    <source>
        <dbReference type="ARBA" id="ARBA00022989"/>
    </source>
</evidence>
<keyword evidence="4 9" id="KW-0732">Signal</keyword>
<feature type="chain" id="PRO_5043562820" description="GOLD domain-containing protein" evidence="9">
    <location>
        <begin position="26"/>
        <end position="152"/>
    </location>
</feature>
<dbReference type="EMBL" id="BPVZ01000122">
    <property type="protein sequence ID" value="GKV37349.1"/>
    <property type="molecule type" value="Genomic_DNA"/>
</dbReference>
<evidence type="ECO:0000256" key="1">
    <source>
        <dbReference type="ARBA" id="ARBA00004479"/>
    </source>
</evidence>
<keyword evidence="12" id="KW-1185">Reference proteome</keyword>
<name>A0AAV5LJP3_9ROSI</name>
<keyword evidence="3 8" id="KW-0812">Transmembrane</keyword>
<evidence type="ECO:0000256" key="4">
    <source>
        <dbReference type="ARBA" id="ARBA00022729"/>
    </source>
</evidence>
<protein>
    <recommendedName>
        <fullName evidence="10">GOLD domain-containing protein</fullName>
    </recommendedName>
</protein>
<dbReference type="InterPro" id="IPR015720">
    <property type="entry name" value="Emp24-like"/>
</dbReference>
<proteinExistence type="inferred from homology"/>
<dbReference type="PROSITE" id="PS50866">
    <property type="entry name" value="GOLD"/>
    <property type="match status" value="1"/>
</dbReference>
<evidence type="ECO:0000256" key="7">
    <source>
        <dbReference type="ARBA" id="ARBA00023136"/>
    </source>
</evidence>
<evidence type="ECO:0000256" key="8">
    <source>
        <dbReference type="RuleBase" id="RU003827"/>
    </source>
</evidence>
<organism evidence="11 12">
    <name type="scientific">Rubroshorea leprosula</name>
    <dbReference type="NCBI Taxonomy" id="152421"/>
    <lineage>
        <taxon>Eukaryota</taxon>
        <taxon>Viridiplantae</taxon>
        <taxon>Streptophyta</taxon>
        <taxon>Embryophyta</taxon>
        <taxon>Tracheophyta</taxon>
        <taxon>Spermatophyta</taxon>
        <taxon>Magnoliopsida</taxon>
        <taxon>eudicotyledons</taxon>
        <taxon>Gunneridae</taxon>
        <taxon>Pentapetalae</taxon>
        <taxon>rosids</taxon>
        <taxon>malvids</taxon>
        <taxon>Malvales</taxon>
        <taxon>Dipterocarpaceae</taxon>
        <taxon>Rubroshorea</taxon>
    </lineage>
</organism>
<dbReference type="GO" id="GO:0016020">
    <property type="term" value="C:membrane"/>
    <property type="evidence" value="ECO:0007669"/>
    <property type="project" value="UniProtKB-SubCell"/>
</dbReference>
<sequence>MRTGLPAVVLVSFLALLWGLKPVLGIRFIMHREECLSHDVKYIADKVQVSFVVIKYDSGWPDAQQGVDLVVKGPSGDQIIDFRDKISEKFEFVTREKGVHRFCFTNKSPHYETIDFDAHENHFTVFEEHAKDGNSCLFFILVDLLLFLQKSR</sequence>
<reference evidence="11 12" key="1">
    <citation type="journal article" date="2021" name="Commun. Biol.">
        <title>The genome of Shorea leprosula (Dipterocarpaceae) highlights the ecological relevance of drought in aseasonal tropical rainforests.</title>
        <authorList>
            <person name="Ng K.K.S."/>
            <person name="Kobayashi M.J."/>
            <person name="Fawcett J.A."/>
            <person name="Hatakeyama M."/>
            <person name="Paape T."/>
            <person name="Ng C.H."/>
            <person name="Ang C.C."/>
            <person name="Tnah L.H."/>
            <person name="Lee C.T."/>
            <person name="Nishiyama T."/>
            <person name="Sese J."/>
            <person name="O'Brien M.J."/>
            <person name="Copetti D."/>
            <person name="Mohd Noor M.I."/>
            <person name="Ong R.C."/>
            <person name="Putra M."/>
            <person name="Sireger I.Z."/>
            <person name="Indrioko S."/>
            <person name="Kosugi Y."/>
            <person name="Izuno A."/>
            <person name="Isagi Y."/>
            <person name="Lee S.L."/>
            <person name="Shimizu K.K."/>
        </authorList>
    </citation>
    <scope>NUCLEOTIDE SEQUENCE [LARGE SCALE GENOMIC DNA]</scope>
    <source>
        <strain evidence="11">214</strain>
    </source>
</reference>
<dbReference type="Proteomes" id="UP001054252">
    <property type="component" value="Unassembled WGS sequence"/>
</dbReference>
<accession>A0AAV5LJP3</accession>
<keyword evidence="7" id="KW-0472">Membrane</keyword>
<keyword evidence="5" id="KW-1133">Transmembrane helix</keyword>
<keyword evidence="6" id="KW-0175">Coiled coil</keyword>
<feature type="domain" description="GOLD" evidence="10">
    <location>
        <begin position="33"/>
        <end position="146"/>
    </location>
</feature>
<comment type="caution">
    <text evidence="11">The sequence shown here is derived from an EMBL/GenBank/DDBJ whole genome shotgun (WGS) entry which is preliminary data.</text>
</comment>
<evidence type="ECO:0000256" key="3">
    <source>
        <dbReference type="ARBA" id="ARBA00022692"/>
    </source>
</evidence>
<comment type="similarity">
    <text evidence="2 8">Belongs to the EMP24/GP25L family.</text>
</comment>
<dbReference type="InterPro" id="IPR009038">
    <property type="entry name" value="GOLD_dom"/>
</dbReference>
<feature type="signal peptide" evidence="9">
    <location>
        <begin position="1"/>
        <end position="25"/>
    </location>
</feature>
<evidence type="ECO:0000313" key="12">
    <source>
        <dbReference type="Proteomes" id="UP001054252"/>
    </source>
</evidence>
<evidence type="ECO:0000256" key="6">
    <source>
        <dbReference type="ARBA" id="ARBA00023054"/>
    </source>
</evidence>
<gene>
    <name evidence="11" type="ORF">SLEP1_g45389</name>
</gene>
<evidence type="ECO:0000259" key="10">
    <source>
        <dbReference type="PROSITE" id="PS50866"/>
    </source>
</evidence>
<comment type="subcellular location">
    <subcellularLocation>
        <location evidence="1 8">Membrane</location>
        <topology evidence="1 8">Single-pass type I membrane protein</topology>
    </subcellularLocation>
</comment>